<reference evidence="1 2" key="1">
    <citation type="submission" date="2008-12" db="EMBL/GenBank/DDBJ databases">
        <authorList>
            <person name="Fulton L."/>
            <person name="Clifton S."/>
            <person name="Fulton B."/>
            <person name="Xu J."/>
            <person name="Minx P."/>
            <person name="Pepin K.H."/>
            <person name="Johnson M."/>
            <person name="Bhonagiri V."/>
            <person name="Nash W.E."/>
            <person name="Mardis E.R."/>
            <person name="Wilson R.K."/>
        </authorList>
    </citation>
    <scope>NUCLEOTIDE SEQUENCE [LARGE SCALE GENOMIC DNA]</scope>
    <source>
        <strain evidence="1 2">DSM 14838</strain>
    </source>
</reference>
<name>E2NKN9_9BACE</name>
<comment type="caution">
    <text evidence="1">The sequence shown here is derived from an EMBL/GenBank/DDBJ whole genome shotgun (WGS) entry which is preliminary data.</text>
</comment>
<proteinExistence type="predicted"/>
<gene>
    <name evidence="1" type="ORF">BACCELL_04883</name>
</gene>
<organism evidence="1 2">
    <name type="scientific">Bacteroides cellulosilyticus DSM 14838</name>
    <dbReference type="NCBI Taxonomy" id="537012"/>
    <lineage>
        <taxon>Bacteria</taxon>
        <taxon>Pseudomonadati</taxon>
        <taxon>Bacteroidota</taxon>
        <taxon>Bacteroidia</taxon>
        <taxon>Bacteroidales</taxon>
        <taxon>Bacteroidaceae</taxon>
        <taxon>Bacteroides</taxon>
    </lineage>
</organism>
<dbReference type="HOGENOM" id="CLU_3149253_0_0_10"/>
<reference evidence="1 2" key="2">
    <citation type="submission" date="2009-01" db="EMBL/GenBank/DDBJ databases">
        <title>Draft genome sequence of Bacteroides cellulosilyticus (DSM 14838).</title>
        <authorList>
            <person name="Sudarsanam P."/>
            <person name="Ley R."/>
            <person name="Guruge J."/>
            <person name="Turnbaugh P.J."/>
            <person name="Mahowald M."/>
            <person name="Liep D."/>
            <person name="Gordon J."/>
        </authorList>
    </citation>
    <scope>NUCLEOTIDE SEQUENCE [LARGE SCALE GENOMIC DNA]</scope>
    <source>
        <strain evidence="1 2">DSM 14838</strain>
    </source>
</reference>
<dbReference type="AlphaFoldDB" id="E2NKN9"/>
<dbReference type="Proteomes" id="UP000003711">
    <property type="component" value="Unassembled WGS sequence"/>
</dbReference>
<evidence type="ECO:0000313" key="1">
    <source>
        <dbReference type="EMBL" id="EEF87520.1"/>
    </source>
</evidence>
<accession>E2NKN9</accession>
<protein>
    <submittedName>
        <fullName evidence="1">Uncharacterized protein</fullName>
    </submittedName>
</protein>
<dbReference type="EMBL" id="ACCH01000390">
    <property type="protein sequence ID" value="EEF87520.1"/>
    <property type="molecule type" value="Genomic_DNA"/>
</dbReference>
<sequence>MQWQRREPFKGAYYLLNSHYVNRKFRCKYSKNALNNCLFYSFFIYLFG</sequence>
<evidence type="ECO:0000313" key="2">
    <source>
        <dbReference type="Proteomes" id="UP000003711"/>
    </source>
</evidence>